<feature type="transmembrane region" description="Helical" evidence="6">
    <location>
        <begin position="61"/>
        <end position="81"/>
    </location>
</feature>
<keyword evidence="3 6" id="KW-0812">Transmembrane</keyword>
<dbReference type="InterPro" id="IPR000620">
    <property type="entry name" value="EamA_dom"/>
</dbReference>
<dbReference type="OrthoDB" id="5186724at2"/>
<evidence type="ECO:0000256" key="4">
    <source>
        <dbReference type="ARBA" id="ARBA00022989"/>
    </source>
</evidence>
<feature type="domain" description="EamA" evidence="7">
    <location>
        <begin position="150"/>
        <end position="286"/>
    </location>
</feature>
<evidence type="ECO:0000313" key="8">
    <source>
        <dbReference type="EMBL" id="QBH11655.1"/>
    </source>
</evidence>
<feature type="transmembrane region" description="Helical" evidence="6">
    <location>
        <begin position="176"/>
        <end position="197"/>
    </location>
</feature>
<reference evidence="8 11" key="2">
    <citation type="submission" date="2019-02" db="EMBL/GenBank/DDBJ databases">
        <title>Complete genome sequence of Desulfobacter hydrogenophilus AcRS1.</title>
        <authorList>
            <person name="Marietou A."/>
            <person name="Lund M.B."/>
            <person name="Marshall I.P.G."/>
            <person name="Schreiber L."/>
            <person name="Jorgensen B."/>
        </authorList>
    </citation>
    <scope>NUCLEOTIDE SEQUENCE [LARGE SCALE GENOMIC DNA]</scope>
    <source>
        <strain evidence="8 11">AcRS1</strain>
    </source>
</reference>
<dbReference type="AlphaFoldDB" id="A0A328FET3"/>
<dbReference type="RefSeq" id="WP_111954294.1">
    <property type="nucleotide sequence ID" value="NZ_CP036313.1"/>
</dbReference>
<feature type="transmembrane region" description="Helical" evidence="6">
    <location>
        <begin position="34"/>
        <end position="49"/>
    </location>
</feature>
<dbReference type="EMBL" id="CP036313">
    <property type="protein sequence ID" value="QBH11655.1"/>
    <property type="molecule type" value="Genomic_DNA"/>
</dbReference>
<dbReference type="InterPro" id="IPR037185">
    <property type="entry name" value="EmrE-like"/>
</dbReference>
<evidence type="ECO:0000259" key="7">
    <source>
        <dbReference type="Pfam" id="PF00892"/>
    </source>
</evidence>
<feature type="domain" description="EamA" evidence="7">
    <location>
        <begin position="3"/>
        <end position="135"/>
    </location>
</feature>
<reference evidence="9 10" key="1">
    <citation type="submission" date="2018-06" db="EMBL/GenBank/DDBJ databases">
        <title>Complete Genome Sequence of Desulfobacter hydrogenophilus (DSM3380).</title>
        <authorList>
            <person name="Marietou A."/>
            <person name="Schreiber L."/>
            <person name="Marshall I."/>
            <person name="Jorgensen B."/>
        </authorList>
    </citation>
    <scope>NUCLEOTIDE SEQUENCE [LARGE SCALE GENOMIC DNA]</scope>
    <source>
        <strain evidence="9 10">DSM 3380</strain>
    </source>
</reference>
<evidence type="ECO:0000313" key="9">
    <source>
        <dbReference type="EMBL" id="RAM03201.1"/>
    </source>
</evidence>
<dbReference type="SUPFAM" id="SSF103481">
    <property type="entry name" value="Multidrug resistance efflux transporter EmrE"/>
    <property type="match status" value="2"/>
</dbReference>
<dbReference type="PANTHER" id="PTHR32322:SF2">
    <property type="entry name" value="EAMA DOMAIN-CONTAINING PROTEIN"/>
    <property type="match status" value="1"/>
</dbReference>
<keyword evidence="5 6" id="KW-0472">Membrane</keyword>
<evidence type="ECO:0000256" key="3">
    <source>
        <dbReference type="ARBA" id="ARBA00022692"/>
    </source>
</evidence>
<sequence length="297" mass="32477">MTYFKLLLTAFFWGGTFIAGKSLAGHVHPFCAAFLRFSIASFFLVLLVIKQEGRLPRIYGIDALLIFLSGLTGVFAYNLFFFSGLTIINANRAALIIATNPIFISLFSAVIFKEKLTPLKILGLVLSVSGALIIITGGDINQIFKAGISRGEMAIFGCVISWVSYSLLGRPLTGRFSALVSVCYSSLAGTLMLFFPAVSKGLFAALPGYGMLEWGSLFYLGFFGTVLGFYWYYQGIKEIGPTKSGVFINFVPVSALILSYFILNEPVTKQILTGAGLVVTGVYITNISGFWRRKNQR</sequence>
<dbReference type="Pfam" id="PF00892">
    <property type="entry name" value="EamA"/>
    <property type="match status" value="2"/>
</dbReference>
<feature type="transmembrane region" description="Helical" evidence="6">
    <location>
        <begin position="119"/>
        <end position="138"/>
    </location>
</feature>
<organism evidence="9 10">
    <name type="scientific">Desulfobacter hydrogenophilus</name>
    <dbReference type="NCBI Taxonomy" id="2291"/>
    <lineage>
        <taxon>Bacteria</taxon>
        <taxon>Pseudomonadati</taxon>
        <taxon>Thermodesulfobacteriota</taxon>
        <taxon>Desulfobacteria</taxon>
        <taxon>Desulfobacterales</taxon>
        <taxon>Desulfobacteraceae</taxon>
        <taxon>Desulfobacter</taxon>
    </lineage>
</organism>
<keyword evidence="4 6" id="KW-1133">Transmembrane helix</keyword>
<dbReference type="GO" id="GO:0016020">
    <property type="term" value="C:membrane"/>
    <property type="evidence" value="ECO:0007669"/>
    <property type="project" value="UniProtKB-SubCell"/>
</dbReference>
<comment type="subcellular location">
    <subcellularLocation>
        <location evidence="1">Membrane</location>
        <topology evidence="1">Multi-pass membrane protein</topology>
    </subcellularLocation>
</comment>
<dbReference type="Proteomes" id="UP000293902">
    <property type="component" value="Chromosome"/>
</dbReference>
<dbReference type="Proteomes" id="UP000248798">
    <property type="component" value="Unassembled WGS sequence"/>
</dbReference>
<feature type="transmembrane region" description="Helical" evidence="6">
    <location>
        <begin position="93"/>
        <end position="112"/>
    </location>
</feature>
<evidence type="ECO:0000256" key="6">
    <source>
        <dbReference type="SAM" id="Phobius"/>
    </source>
</evidence>
<dbReference type="InterPro" id="IPR050638">
    <property type="entry name" value="AA-Vitamin_Transporters"/>
</dbReference>
<feature type="transmembrane region" description="Helical" evidence="6">
    <location>
        <begin position="217"/>
        <end position="233"/>
    </location>
</feature>
<evidence type="ECO:0000313" key="10">
    <source>
        <dbReference type="Proteomes" id="UP000248798"/>
    </source>
</evidence>
<comment type="similarity">
    <text evidence="2">Belongs to the EamA transporter family.</text>
</comment>
<proteinExistence type="inferred from homology"/>
<evidence type="ECO:0000256" key="1">
    <source>
        <dbReference type="ARBA" id="ARBA00004141"/>
    </source>
</evidence>
<dbReference type="Gene3D" id="1.10.3730.20">
    <property type="match status" value="1"/>
</dbReference>
<evidence type="ECO:0000313" key="11">
    <source>
        <dbReference type="Proteomes" id="UP000293902"/>
    </source>
</evidence>
<keyword evidence="11" id="KW-1185">Reference proteome</keyword>
<evidence type="ECO:0000256" key="2">
    <source>
        <dbReference type="ARBA" id="ARBA00007362"/>
    </source>
</evidence>
<feature type="transmembrane region" description="Helical" evidence="6">
    <location>
        <begin position="269"/>
        <end position="291"/>
    </location>
</feature>
<protein>
    <submittedName>
        <fullName evidence="8">DMT family transporter</fullName>
    </submittedName>
    <submittedName>
        <fullName evidence="9">EamA family transporter</fullName>
    </submittedName>
</protein>
<dbReference type="PANTHER" id="PTHR32322">
    <property type="entry name" value="INNER MEMBRANE TRANSPORTER"/>
    <property type="match status" value="1"/>
</dbReference>
<evidence type="ECO:0000256" key="5">
    <source>
        <dbReference type="ARBA" id="ARBA00023136"/>
    </source>
</evidence>
<dbReference type="EMBL" id="QLNI01000007">
    <property type="protein sequence ID" value="RAM03201.1"/>
    <property type="molecule type" value="Genomic_DNA"/>
</dbReference>
<name>A0A328FET3_9BACT</name>
<feature type="transmembrane region" description="Helical" evidence="6">
    <location>
        <begin position="245"/>
        <end position="263"/>
    </location>
</feature>
<feature type="transmembrane region" description="Helical" evidence="6">
    <location>
        <begin position="153"/>
        <end position="169"/>
    </location>
</feature>
<gene>
    <name evidence="9" type="ORF">DO021_04905</name>
    <name evidence="8" type="ORF">EYB58_01170</name>
</gene>
<accession>A0A328FET3</accession>